<reference evidence="2 4" key="1">
    <citation type="journal article" date="2011" name="Nature">
        <title>The Medicago genome provides insight into the evolution of rhizobial symbioses.</title>
        <authorList>
            <person name="Young N.D."/>
            <person name="Debelle F."/>
            <person name="Oldroyd G.E."/>
            <person name="Geurts R."/>
            <person name="Cannon S.B."/>
            <person name="Udvardi M.K."/>
            <person name="Benedito V.A."/>
            <person name="Mayer K.F."/>
            <person name="Gouzy J."/>
            <person name="Schoof H."/>
            <person name="Van de Peer Y."/>
            <person name="Proost S."/>
            <person name="Cook D.R."/>
            <person name="Meyers B.C."/>
            <person name="Spannagl M."/>
            <person name="Cheung F."/>
            <person name="De Mita S."/>
            <person name="Krishnakumar V."/>
            <person name="Gundlach H."/>
            <person name="Zhou S."/>
            <person name="Mudge J."/>
            <person name="Bharti A.K."/>
            <person name="Murray J.D."/>
            <person name="Naoumkina M.A."/>
            <person name="Rosen B."/>
            <person name="Silverstein K.A."/>
            <person name="Tang H."/>
            <person name="Rombauts S."/>
            <person name="Zhao P.X."/>
            <person name="Zhou P."/>
            <person name="Barbe V."/>
            <person name="Bardou P."/>
            <person name="Bechner M."/>
            <person name="Bellec A."/>
            <person name="Berger A."/>
            <person name="Berges H."/>
            <person name="Bidwell S."/>
            <person name="Bisseling T."/>
            <person name="Choisne N."/>
            <person name="Couloux A."/>
            <person name="Denny R."/>
            <person name="Deshpande S."/>
            <person name="Dai X."/>
            <person name="Doyle J.J."/>
            <person name="Dudez A.M."/>
            <person name="Farmer A.D."/>
            <person name="Fouteau S."/>
            <person name="Franken C."/>
            <person name="Gibelin C."/>
            <person name="Gish J."/>
            <person name="Goldstein S."/>
            <person name="Gonzalez A.J."/>
            <person name="Green P.J."/>
            <person name="Hallab A."/>
            <person name="Hartog M."/>
            <person name="Hua A."/>
            <person name="Humphray S.J."/>
            <person name="Jeong D.H."/>
            <person name="Jing Y."/>
            <person name="Jocker A."/>
            <person name="Kenton S.M."/>
            <person name="Kim D.J."/>
            <person name="Klee K."/>
            <person name="Lai H."/>
            <person name="Lang C."/>
            <person name="Lin S."/>
            <person name="Macmil S.L."/>
            <person name="Magdelenat G."/>
            <person name="Matthews L."/>
            <person name="McCorrison J."/>
            <person name="Monaghan E.L."/>
            <person name="Mun J.H."/>
            <person name="Najar F.Z."/>
            <person name="Nicholson C."/>
            <person name="Noirot C."/>
            <person name="O'Bleness M."/>
            <person name="Paule C.R."/>
            <person name="Poulain J."/>
            <person name="Prion F."/>
            <person name="Qin B."/>
            <person name="Qu C."/>
            <person name="Retzel E.F."/>
            <person name="Riddle C."/>
            <person name="Sallet E."/>
            <person name="Samain S."/>
            <person name="Samson N."/>
            <person name="Sanders I."/>
            <person name="Saurat O."/>
            <person name="Scarpelli C."/>
            <person name="Schiex T."/>
            <person name="Segurens B."/>
            <person name="Severin A.J."/>
            <person name="Sherrier D.J."/>
            <person name="Shi R."/>
            <person name="Sims S."/>
            <person name="Singer S.R."/>
            <person name="Sinharoy S."/>
            <person name="Sterck L."/>
            <person name="Viollet A."/>
            <person name="Wang B.B."/>
            <person name="Wang K."/>
            <person name="Wang M."/>
            <person name="Wang X."/>
            <person name="Warfsmann J."/>
            <person name="Weissenbach J."/>
            <person name="White D.D."/>
            <person name="White J.D."/>
            <person name="Wiley G.B."/>
            <person name="Wincker P."/>
            <person name="Xing Y."/>
            <person name="Yang L."/>
            <person name="Yao Z."/>
            <person name="Ying F."/>
            <person name="Zhai J."/>
            <person name="Zhou L."/>
            <person name="Zuber A."/>
            <person name="Denarie J."/>
            <person name="Dixon R.A."/>
            <person name="May G.D."/>
            <person name="Schwartz D.C."/>
            <person name="Rogers J."/>
            <person name="Quetier F."/>
            <person name="Town C.D."/>
            <person name="Roe B.A."/>
        </authorList>
    </citation>
    <scope>NUCLEOTIDE SEQUENCE [LARGE SCALE GENOMIC DNA]</scope>
    <source>
        <strain evidence="2">A17</strain>
        <strain evidence="3 4">cv. Jemalong A17</strain>
    </source>
</reference>
<reference evidence="3" key="3">
    <citation type="submission" date="2015-04" db="UniProtKB">
        <authorList>
            <consortium name="EnsemblPlants"/>
        </authorList>
    </citation>
    <scope>IDENTIFICATION</scope>
    <source>
        <strain evidence="3">cv. Jemalong A17</strain>
    </source>
</reference>
<keyword evidence="1" id="KW-1133">Transmembrane helix</keyword>
<keyword evidence="4" id="KW-1185">Reference proteome</keyword>
<keyword evidence="1 2" id="KW-0812">Transmembrane</keyword>
<keyword evidence="1" id="KW-0472">Membrane</keyword>
<gene>
    <name evidence="2" type="ordered locus">MTR_7g108535</name>
</gene>
<proteinExistence type="predicted"/>
<feature type="transmembrane region" description="Helical" evidence="1">
    <location>
        <begin position="20"/>
        <end position="41"/>
    </location>
</feature>
<dbReference type="AlphaFoldDB" id="A0A072U3W5"/>
<sequence>MRIQGIEPWSAPWKDLSFTITTTFTITAFVFTITTTILTTTPSRRPYHRRRHPSPHSSFHLVFNNRSDLRSRLLHHAVGDLRVTITPSVTSVALSCDLCRSLSLSLLSHDQCLSRCAFERRR</sequence>
<evidence type="ECO:0000256" key="1">
    <source>
        <dbReference type="SAM" id="Phobius"/>
    </source>
</evidence>
<accession>A0A072U3W5</accession>
<dbReference type="HOGENOM" id="CLU_2030205_0_0_1"/>
<evidence type="ECO:0000313" key="3">
    <source>
        <dbReference type="EnsemblPlants" id="KEH24372"/>
    </source>
</evidence>
<dbReference type="EnsemblPlants" id="KEH24372">
    <property type="protein sequence ID" value="KEH24372"/>
    <property type="gene ID" value="MTR_7g108535"/>
</dbReference>
<name>A0A072U3W5_MEDTR</name>
<dbReference type="Proteomes" id="UP000002051">
    <property type="component" value="Unassembled WGS sequence"/>
</dbReference>
<evidence type="ECO:0000313" key="2">
    <source>
        <dbReference type="EMBL" id="KEH24372.1"/>
    </source>
</evidence>
<protein>
    <submittedName>
        <fullName evidence="2">Transmembrane protein, putative</fullName>
    </submittedName>
</protein>
<evidence type="ECO:0000313" key="4">
    <source>
        <dbReference type="Proteomes" id="UP000002051"/>
    </source>
</evidence>
<reference evidence="2 4" key="2">
    <citation type="journal article" date="2014" name="BMC Genomics">
        <title>An improved genome release (version Mt4.0) for the model legume Medicago truncatula.</title>
        <authorList>
            <person name="Tang H."/>
            <person name="Krishnakumar V."/>
            <person name="Bidwell S."/>
            <person name="Rosen B."/>
            <person name="Chan A."/>
            <person name="Zhou S."/>
            <person name="Gentzbittel L."/>
            <person name="Childs K.L."/>
            <person name="Yandell M."/>
            <person name="Gundlach H."/>
            <person name="Mayer K.F."/>
            <person name="Schwartz D.C."/>
            <person name="Town C.D."/>
        </authorList>
    </citation>
    <scope>GENOME REANNOTATION</scope>
    <source>
        <strain evidence="2">A17</strain>
        <strain evidence="3 4">cv. Jemalong A17</strain>
    </source>
</reference>
<organism evidence="2 4">
    <name type="scientific">Medicago truncatula</name>
    <name type="common">Barrel medic</name>
    <name type="synonym">Medicago tribuloides</name>
    <dbReference type="NCBI Taxonomy" id="3880"/>
    <lineage>
        <taxon>Eukaryota</taxon>
        <taxon>Viridiplantae</taxon>
        <taxon>Streptophyta</taxon>
        <taxon>Embryophyta</taxon>
        <taxon>Tracheophyta</taxon>
        <taxon>Spermatophyta</taxon>
        <taxon>Magnoliopsida</taxon>
        <taxon>eudicotyledons</taxon>
        <taxon>Gunneridae</taxon>
        <taxon>Pentapetalae</taxon>
        <taxon>rosids</taxon>
        <taxon>fabids</taxon>
        <taxon>Fabales</taxon>
        <taxon>Fabaceae</taxon>
        <taxon>Papilionoideae</taxon>
        <taxon>50 kb inversion clade</taxon>
        <taxon>NPAAA clade</taxon>
        <taxon>Hologalegina</taxon>
        <taxon>IRL clade</taxon>
        <taxon>Trifolieae</taxon>
        <taxon>Medicago</taxon>
    </lineage>
</organism>
<dbReference type="EMBL" id="CM001223">
    <property type="protein sequence ID" value="KEH24372.1"/>
    <property type="molecule type" value="Genomic_DNA"/>
</dbReference>